<organism evidence="2">
    <name type="scientific">Acinetobacter baumannii</name>
    <dbReference type="NCBI Taxonomy" id="470"/>
    <lineage>
        <taxon>Bacteria</taxon>
        <taxon>Pseudomonadati</taxon>
        <taxon>Pseudomonadota</taxon>
        <taxon>Gammaproteobacteria</taxon>
        <taxon>Moraxellales</taxon>
        <taxon>Moraxellaceae</taxon>
        <taxon>Acinetobacter</taxon>
        <taxon>Acinetobacter calcoaceticus/baumannii complex</taxon>
    </lineage>
</organism>
<gene>
    <name evidence="2" type="ORF">NG19_0032</name>
</gene>
<keyword evidence="1" id="KW-0472">Membrane</keyword>
<dbReference type="RefSeq" id="WP_000065201.1">
    <property type="nucleotide sequence ID" value="NZ_CP018144.1"/>
</dbReference>
<proteinExistence type="predicted"/>
<feature type="transmembrane region" description="Helical" evidence="1">
    <location>
        <begin position="54"/>
        <end position="78"/>
    </location>
</feature>
<keyword evidence="2" id="KW-0614">Plasmid</keyword>
<keyword evidence="1" id="KW-0812">Transmembrane</keyword>
<reference evidence="2" key="1">
    <citation type="submission" date="2014-10" db="EMBL/GenBank/DDBJ databases">
        <authorList>
            <person name="Liu L."/>
            <person name="Ji S."/>
            <person name="Ruan Z."/>
            <person name="Fu Y."/>
            <person name="Fu Y."/>
            <person name="Wang Y."/>
            <person name="Yu Y."/>
        </authorList>
    </citation>
    <scope>NUCLEOTIDE SEQUENCE</scope>
    <source>
        <strain evidence="2">A221</strain>
        <plasmid evidence="2">pAZJ221</plasmid>
    </source>
</reference>
<protein>
    <submittedName>
        <fullName evidence="2">Uncharacterized protein</fullName>
    </submittedName>
</protein>
<evidence type="ECO:0000256" key="1">
    <source>
        <dbReference type="SAM" id="Phobius"/>
    </source>
</evidence>
<accession>A0A0C4XXH5</accession>
<reference evidence="2" key="2">
    <citation type="journal article" date="2015" name="Antimicrob. Agents Chemother.">
        <title>Dissemination of blaOXA-23 in Acinetobacter spp. in China: Main Roles of Conjugative Plasmid pAZJ221 and Transposon Tn2009.</title>
        <authorList>
            <person name="Liu L.L."/>
            <person name="Ji S.J."/>
            <person name="Ruan Z."/>
            <person name="Fu Y."/>
            <person name="Fu Y.Q."/>
            <person name="Wang Y.F."/>
            <person name="Yu Y.S."/>
        </authorList>
    </citation>
    <scope>NUCLEOTIDE SEQUENCE</scope>
    <source>
        <strain evidence="2">A221</strain>
        <plasmid evidence="2">pAZJ221</plasmid>
    </source>
</reference>
<dbReference type="AlphaFoldDB" id="A0A0C4XXH5"/>
<keyword evidence="1" id="KW-1133">Transmembrane helix</keyword>
<dbReference type="PATRIC" id="fig|470.1402.peg.516"/>
<sequence length="174" mass="19907">MSNIFYLTKYDDKALNQISFDLNIARKTIFKYMGMVGFVFIVAIIAMIKTTDSNLNFFFSTGIFVCFVVLSVLTVRFFRNSAMRRSLFQLQLNSNEIDRYLFSDCKAQKERALVGLIAPGQICIVASNDLGQFFTAIGNPDSIHTSQININPNEVNDFNFVIQNNDFYAINENW</sequence>
<feature type="transmembrane region" description="Helical" evidence="1">
    <location>
        <begin position="29"/>
        <end position="48"/>
    </location>
</feature>
<name>A0A0C4XXH5_ACIBA</name>
<evidence type="ECO:0000313" key="2">
    <source>
        <dbReference type="EMBL" id="AJF79868.1"/>
    </source>
</evidence>
<geneLocation type="plasmid" evidence="2">
    <name>pAZJ221</name>
</geneLocation>
<dbReference type="EMBL" id="KM922672">
    <property type="protein sequence ID" value="AJF79868.1"/>
    <property type="molecule type" value="Genomic_DNA"/>
</dbReference>